<dbReference type="KEGG" id="bpg:Bathy16g00360"/>
<dbReference type="EMBL" id="FO082263">
    <property type="protein sequence ID" value="CCO20268.1"/>
    <property type="molecule type" value="Genomic_DNA"/>
</dbReference>
<name>K8FD98_9CHLO</name>
<feature type="compositionally biased region" description="Acidic residues" evidence="1">
    <location>
        <begin position="81"/>
        <end position="90"/>
    </location>
</feature>
<feature type="compositionally biased region" description="Acidic residues" evidence="1">
    <location>
        <begin position="29"/>
        <end position="39"/>
    </location>
</feature>
<sequence>MRRRRRRKRRRISIASLKIFEEETSSSSSEEEEEEEEAFLESGFEVSLGVCVFSKSSSSSRDDVDDAFVTDRTGTPSSSSVEEDEDEKEEEDEFVVRLSYAFDISNALVRSRLGRTNDKENDDNNEEDKDEEEALKTMVFTLKEERFTCEQKGNSDNGITLSVDAREMQKILERVPLRVKENTACVFVETMKPREDDTPTKTPNTRDDTTKKYIVDDRVTVVAKHFRCEETGKLKRQFVNPFV</sequence>
<accession>K8FD98</accession>
<dbReference type="GeneID" id="19011157"/>
<proteinExistence type="predicted"/>
<evidence type="ECO:0000256" key="1">
    <source>
        <dbReference type="SAM" id="MobiDB-lite"/>
    </source>
</evidence>
<keyword evidence="3" id="KW-1185">Reference proteome</keyword>
<organism evidence="2 3">
    <name type="scientific">Bathycoccus prasinos</name>
    <dbReference type="NCBI Taxonomy" id="41875"/>
    <lineage>
        <taxon>Eukaryota</taxon>
        <taxon>Viridiplantae</taxon>
        <taxon>Chlorophyta</taxon>
        <taxon>Mamiellophyceae</taxon>
        <taxon>Mamiellales</taxon>
        <taxon>Bathycoccaceae</taxon>
        <taxon>Bathycoccus</taxon>
    </lineage>
</organism>
<evidence type="ECO:0000313" key="3">
    <source>
        <dbReference type="Proteomes" id="UP000198341"/>
    </source>
</evidence>
<gene>
    <name evidence="2" type="ordered locus">Bathy16g00360</name>
</gene>
<feature type="region of interest" description="Disordered" evidence="1">
    <location>
        <begin position="21"/>
        <end position="41"/>
    </location>
</feature>
<reference evidence="2 3" key="1">
    <citation type="submission" date="2011-10" db="EMBL/GenBank/DDBJ databases">
        <authorList>
            <person name="Genoscope - CEA"/>
        </authorList>
    </citation>
    <scope>NUCLEOTIDE SEQUENCE [LARGE SCALE GENOMIC DNA]</scope>
    <source>
        <strain evidence="2 3">RCC 1105</strain>
    </source>
</reference>
<dbReference type="AlphaFoldDB" id="K8FD98"/>
<protein>
    <submittedName>
        <fullName evidence="2">Uncharacterized protein</fullName>
    </submittedName>
</protein>
<dbReference type="Proteomes" id="UP000198341">
    <property type="component" value="Chromosome 16"/>
</dbReference>
<dbReference type="RefSeq" id="XP_007508651.1">
    <property type="nucleotide sequence ID" value="XM_007508589.1"/>
</dbReference>
<evidence type="ECO:0000313" key="2">
    <source>
        <dbReference type="EMBL" id="CCO20268.1"/>
    </source>
</evidence>
<feature type="region of interest" description="Disordered" evidence="1">
    <location>
        <begin position="55"/>
        <end position="90"/>
    </location>
</feature>